<sequence length="74" mass="8504">MKQYIIDIIESGRLAVLIFGKEDTQTFDTIVDKRDNDSDLIELGKTTYESSYLVNLNHVRFVKPKDKSKGFTGF</sequence>
<evidence type="ECO:0000313" key="1">
    <source>
        <dbReference type="EMBL" id="VTS13423.1"/>
    </source>
</evidence>
<gene>
    <name evidence="2" type="ORF">NCTC5385_00847</name>
    <name evidence="1" type="ORF">NCTC5386_00960</name>
    <name evidence="3" type="ORF">NCTC5386_02223</name>
</gene>
<dbReference type="RefSeq" id="WP_000816171.1">
    <property type="nucleotide sequence ID" value="NZ_CABEHT010000001.1"/>
</dbReference>
<evidence type="ECO:0000313" key="4">
    <source>
        <dbReference type="Proteomes" id="UP000304914"/>
    </source>
</evidence>
<reference evidence="4 5" key="1">
    <citation type="submission" date="2019-05" db="EMBL/GenBank/DDBJ databases">
        <authorList>
            <consortium name="Pathogen Informatics"/>
        </authorList>
    </citation>
    <scope>NUCLEOTIDE SEQUENCE [LARGE SCALE GENOMIC DNA]</scope>
    <source>
        <strain evidence="2 4">NCTC5385</strain>
        <strain evidence="1 5">NCTC5386</strain>
    </source>
</reference>
<dbReference type="Proteomes" id="UP000394068">
    <property type="component" value="Unassembled WGS sequence"/>
</dbReference>
<protein>
    <submittedName>
        <fullName evidence="2">Uncharacterized protein</fullName>
    </submittedName>
</protein>
<dbReference type="EMBL" id="LR594035">
    <property type="protein sequence ID" value="VTS19351.1"/>
    <property type="molecule type" value="Genomic_DNA"/>
</dbReference>
<dbReference type="EMBL" id="CABEHT010000001">
    <property type="protein sequence ID" value="VTS13423.1"/>
    <property type="molecule type" value="Genomic_DNA"/>
</dbReference>
<proteinExistence type="predicted"/>
<dbReference type="Proteomes" id="UP000304914">
    <property type="component" value="Chromosome"/>
</dbReference>
<evidence type="ECO:0000313" key="5">
    <source>
        <dbReference type="Proteomes" id="UP000394068"/>
    </source>
</evidence>
<organism evidence="2 4">
    <name type="scientific">Streptococcus pseudoporcinus</name>
    <dbReference type="NCBI Taxonomy" id="361101"/>
    <lineage>
        <taxon>Bacteria</taxon>
        <taxon>Bacillati</taxon>
        <taxon>Bacillota</taxon>
        <taxon>Bacilli</taxon>
        <taxon>Lactobacillales</taxon>
        <taxon>Streptococcaceae</taxon>
        <taxon>Streptococcus</taxon>
    </lineage>
</organism>
<evidence type="ECO:0000313" key="3">
    <source>
        <dbReference type="EMBL" id="VTS32358.1"/>
    </source>
</evidence>
<evidence type="ECO:0000313" key="2">
    <source>
        <dbReference type="EMBL" id="VTS19351.1"/>
    </source>
</evidence>
<dbReference type="EMBL" id="CABEHT010000003">
    <property type="protein sequence ID" value="VTS32358.1"/>
    <property type="molecule type" value="Genomic_DNA"/>
</dbReference>
<name>A0A4U9Y2N5_9STRE</name>
<accession>A0A4U9Y2N5</accession>
<dbReference type="AlphaFoldDB" id="A0A4U9Y2N5"/>